<evidence type="ECO:0000313" key="2">
    <source>
        <dbReference type="Proteomes" id="UP000831460"/>
    </source>
</evidence>
<dbReference type="Proteomes" id="UP000831460">
    <property type="component" value="Chromosome"/>
</dbReference>
<evidence type="ECO:0000313" key="1">
    <source>
        <dbReference type="EMBL" id="UOE40568.1"/>
    </source>
</evidence>
<proteinExistence type="predicted"/>
<keyword evidence="2" id="KW-1185">Reference proteome</keyword>
<dbReference type="InterPro" id="IPR026341">
    <property type="entry name" value="T9SS_type_B"/>
</dbReference>
<dbReference type="Gene3D" id="2.60.40.10">
    <property type="entry name" value="Immunoglobulins"/>
    <property type="match status" value="1"/>
</dbReference>
<gene>
    <name evidence="1" type="ORF">MTP09_11725</name>
</gene>
<protein>
    <submittedName>
        <fullName evidence="1">Gliding motility-associated C-terminal domain-containing protein</fullName>
    </submittedName>
</protein>
<sequence>MIKISPEKSGEIFCLLKFVVPKKLILRIINIFFFLTLLYSSIQVRAQQPYITVDTSTYTPEQLVRAIFIGSQNASCITVSNITAKGWPDFVSGKPASYGYFEKGTLPFEIEKGIILSTGSAAKAPGPNNSLLDDGDNTIWLGDPDIGNSYVNATTLEFDFVAHQSTGISFEYIFLSEEYQASNCHYSDAFKFLIKKAGSSDEYVNIALVPGTTDAVSSLSINGARGCEKNIDYFGGFNTDTSNSPTNFNGQTKILTAKKDNIVAGEKYHIKLVIADHLNYRYDSAVLLKAGSFVGKKDLGQDLLISNGHPLCEGDNKILDATTPGATSYQWFKNGVTLTGETNPKLTVPGTVTSNGEYEVEIILGGCLLKGTIRIEVEEKPIVPHGNFTHPLCDNKLDGNVPVDFDQVSRQIISNFNNSYLPKYYLNPIDAQNPTATPLANEWILTAPTKLYMRIESTFGCAPVFGEVTLTIGNKIPLIKNTFAKDFCDNGRFGEVSFNLNDYIREFHSTIQPTFFNSLADAKNNINPISSNQTMSDTTKIFGLRFENSALGCPNVASITINKKTPNESTSLHDKTICPGTTTTLDAGSGFDYYKWSNGIEGVSASSISNVGIGDYSVELTSNGCTYKQHVKITEAQLPKIDQIDVTGNTATVFASGGIPPYFYSWDGINFSDSNVLRNVPRGKRNIYLKDSQDCTSVTREFLILNLINVITPNGDGKNDVLDYSDLVMKKDVTLEIFDRFGNAVFKSQDSHYIWDGSSNGKIVPTGTYWYVLNWTEPDTNKPVSYKGWILVKHRD</sequence>
<name>A0ABY4BMZ4_9FLAO</name>
<dbReference type="NCBIfam" id="TIGR04131">
    <property type="entry name" value="Bac_Flav_CTERM"/>
    <property type="match status" value="1"/>
</dbReference>
<dbReference type="RefSeq" id="WP_243548542.1">
    <property type="nucleotide sequence ID" value="NZ_CP094532.1"/>
</dbReference>
<accession>A0ABY4BMZ4</accession>
<dbReference type="NCBIfam" id="NF038133">
    <property type="entry name" value="choice_anch_L"/>
    <property type="match status" value="1"/>
</dbReference>
<dbReference type="InterPro" id="IPR013783">
    <property type="entry name" value="Ig-like_fold"/>
</dbReference>
<dbReference type="EMBL" id="CP094532">
    <property type="protein sequence ID" value="UOE40568.1"/>
    <property type="molecule type" value="Genomic_DNA"/>
</dbReference>
<organism evidence="1 2">
    <name type="scientific">Chryseobacterium suipulveris</name>
    <dbReference type="NCBI Taxonomy" id="2929800"/>
    <lineage>
        <taxon>Bacteria</taxon>
        <taxon>Pseudomonadati</taxon>
        <taxon>Bacteroidota</taxon>
        <taxon>Flavobacteriia</taxon>
        <taxon>Flavobacteriales</taxon>
        <taxon>Weeksellaceae</taxon>
        <taxon>Chryseobacterium group</taxon>
        <taxon>Chryseobacterium</taxon>
    </lineage>
</organism>
<reference evidence="1 2" key="1">
    <citation type="submission" date="2022-03" db="EMBL/GenBank/DDBJ databases">
        <title>Chryseobacterium sp. isolated from particulate matters in swine house.</title>
        <authorList>
            <person name="Won M."/>
            <person name="Kim S.-J."/>
            <person name="Kwon S.-W."/>
        </authorList>
    </citation>
    <scope>NUCLEOTIDE SEQUENCE [LARGE SCALE GENOMIC DNA]</scope>
    <source>
        <strain evidence="1 2">SC2-2</strain>
    </source>
</reference>
<dbReference type="Pfam" id="PF13585">
    <property type="entry name" value="CHU_C"/>
    <property type="match status" value="1"/>
</dbReference>
<dbReference type="InterPro" id="IPR049804">
    <property type="entry name" value="Choice_anch_L"/>
</dbReference>